<dbReference type="AlphaFoldDB" id="A0AAN8XCW8"/>
<dbReference type="EMBL" id="JAXCGZ010009571">
    <property type="protein sequence ID" value="KAK7076700.1"/>
    <property type="molecule type" value="Genomic_DNA"/>
</dbReference>
<evidence type="ECO:0000313" key="1">
    <source>
        <dbReference type="EMBL" id="KAK7076700.1"/>
    </source>
</evidence>
<dbReference type="Proteomes" id="UP001381693">
    <property type="component" value="Unassembled WGS sequence"/>
</dbReference>
<organism evidence="1 2">
    <name type="scientific">Halocaridina rubra</name>
    <name type="common">Hawaiian red shrimp</name>
    <dbReference type="NCBI Taxonomy" id="373956"/>
    <lineage>
        <taxon>Eukaryota</taxon>
        <taxon>Metazoa</taxon>
        <taxon>Ecdysozoa</taxon>
        <taxon>Arthropoda</taxon>
        <taxon>Crustacea</taxon>
        <taxon>Multicrustacea</taxon>
        <taxon>Malacostraca</taxon>
        <taxon>Eumalacostraca</taxon>
        <taxon>Eucarida</taxon>
        <taxon>Decapoda</taxon>
        <taxon>Pleocyemata</taxon>
        <taxon>Caridea</taxon>
        <taxon>Atyoidea</taxon>
        <taxon>Atyidae</taxon>
        <taxon>Halocaridina</taxon>
    </lineage>
</organism>
<gene>
    <name evidence="1" type="ORF">SK128_018522</name>
</gene>
<evidence type="ECO:0000313" key="2">
    <source>
        <dbReference type="Proteomes" id="UP001381693"/>
    </source>
</evidence>
<comment type="caution">
    <text evidence="1">The sequence shown here is derived from an EMBL/GenBank/DDBJ whole genome shotgun (WGS) entry which is preliminary data.</text>
</comment>
<reference evidence="1 2" key="1">
    <citation type="submission" date="2023-11" db="EMBL/GenBank/DDBJ databases">
        <title>Halocaridina rubra genome assembly.</title>
        <authorList>
            <person name="Smith C."/>
        </authorList>
    </citation>
    <scope>NUCLEOTIDE SEQUENCE [LARGE SCALE GENOMIC DNA]</scope>
    <source>
        <strain evidence="1">EP-1</strain>
        <tissue evidence="1">Whole</tissue>
    </source>
</reference>
<protein>
    <submittedName>
        <fullName evidence="1">Uncharacterized protein</fullName>
    </submittedName>
</protein>
<proteinExistence type="predicted"/>
<accession>A0AAN8XCW8</accession>
<keyword evidence="2" id="KW-1185">Reference proteome</keyword>
<name>A0AAN8XCW8_HALRR</name>
<sequence length="62" mass="7104">MGDTARTVTSLLRTGFGRCNRYPECMPLLTSDRDGTRTRDLTPQSRDRYRLSHGNYTIVPKV</sequence>